<dbReference type="InterPro" id="IPR029033">
    <property type="entry name" value="His_PPase_superfam"/>
</dbReference>
<dbReference type="PANTHER" id="PTHR48100">
    <property type="entry name" value="BROAD-SPECIFICITY PHOSPHATASE YOR283W-RELATED"/>
    <property type="match status" value="1"/>
</dbReference>
<evidence type="ECO:0000313" key="1">
    <source>
        <dbReference type="EMBL" id="QWK91016.1"/>
    </source>
</evidence>
<sequence length="186" mass="20268">MTRLWLVRHGPTHAREMIGWTDRAADLSDRAKIARLAAALPGGARLVSSDLSRAVQTADTLPGQRLPHDARLREIHFGAWEGRRFAEVEADTPDLIRAFWEQAGDVAAPGGESWNAMAARVCQAVDGLLTGGDLIIVAHFGPILALLQRAQGVDVQTVFAQKIEPLSLTQLRFDGTWQVGPINHDP</sequence>
<name>A0A975P9P1_9RHOB</name>
<dbReference type="EMBL" id="CP076361">
    <property type="protein sequence ID" value="QWK91016.1"/>
    <property type="molecule type" value="Genomic_DNA"/>
</dbReference>
<dbReference type="SUPFAM" id="SSF53254">
    <property type="entry name" value="Phosphoglycerate mutase-like"/>
    <property type="match status" value="1"/>
</dbReference>
<dbReference type="Pfam" id="PF00300">
    <property type="entry name" value="His_Phos_1"/>
    <property type="match status" value="1"/>
</dbReference>
<dbReference type="AlphaFoldDB" id="A0A975P9P1"/>
<dbReference type="GO" id="GO:0016791">
    <property type="term" value="F:phosphatase activity"/>
    <property type="evidence" value="ECO:0007669"/>
    <property type="project" value="TreeGrafter"/>
</dbReference>
<organism evidence="1 2">
    <name type="scientific">Gemmobacter fulvus</name>
    <dbReference type="NCBI Taxonomy" id="2840474"/>
    <lineage>
        <taxon>Bacteria</taxon>
        <taxon>Pseudomonadati</taxon>
        <taxon>Pseudomonadota</taxon>
        <taxon>Alphaproteobacteria</taxon>
        <taxon>Rhodobacterales</taxon>
        <taxon>Paracoccaceae</taxon>
        <taxon>Gemmobacter</taxon>
    </lineage>
</organism>
<dbReference type="GO" id="GO:0005737">
    <property type="term" value="C:cytoplasm"/>
    <property type="evidence" value="ECO:0007669"/>
    <property type="project" value="TreeGrafter"/>
</dbReference>
<dbReference type="InterPro" id="IPR013078">
    <property type="entry name" value="His_Pase_superF_clade-1"/>
</dbReference>
<dbReference type="Proteomes" id="UP000679352">
    <property type="component" value="Chromosome"/>
</dbReference>
<dbReference type="Gene3D" id="3.40.50.1240">
    <property type="entry name" value="Phosphoglycerate mutase-like"/>
    <property type="match status" value="1"/>
</dbReference>
<protein>
    <submittedName>
        <fullName evidence="1">Histidine phosphatase family protein</fullName>
    </submittedName>
</protein>
<proteinExistence type="predicted"/>
<dbReference type="KEGG" id="gfu:KM031_03660"/>
<reference evidence="1" key="1">
    <citation type="submission" date="2021-06" db="EMBL/GenBank/DDBJ databases">
        <title>Direct submission.</title>
        <authorList>
            <person name="Lee C.-S."/>
            <person name="Jin L."/>
        </authorList>
    </citation>
    <scope>NUCLEOTIDE SEQUENCE</scope>
    <source>
        <strain evidence="1">Con5</strain>
    </source>
</reference>
<dbReference type="CDD" id="cd07067">
    <property type="entry name" value="HP_PGM_like"/>
    <property type="match status" value="1"/>
</dbReference>
<keyword evidence="2" id="KW-1185">Reference proteome</keyword>
<evidence type="ECO:0000313" key="2">
    <source>
        <dbReference type="Proteomes" id="UP000679352"/>
    </source>
</evidence>
<dbReference type="InterPro" id="IPR050275">
    <property type="entry name" value="PGM_Phosphatase"/>
</dbReference>
<dbReference type="RefSeq" id="WP_215503207.1">
    <property type="nucleotide sequence ID" value="NZ_CP076361.1"/>
</dbReference>
<accession>A0A975P9P1</accession>
<dbReference type="SMART" id="SM00855">
    <property type="entry name" value="PGAM"/>
    <property type="match status" value="1"/>
</dbReference>
<dbReference type="PANTHER" id="PTHR48100:SF1">
    <property type="entry name" value="HISTIDINE PHOSPHATASE FAMILY PROTEIN-RELATED"/>
    <property type="match status" value="1"/>
</dbReference>
<gene>
    <name evidence="1" type="ORF">KM031_03660</name>
</gene>